<keyword evidence="5" id="KW-1185">Reference proteome</keyword>
<dbReference type="SUPFAM" id="SSF48403">
    <property type="entry name" value="Ankyrin repeat"/>
    <property type="match status" value="1"/>
</dbReference>
<organism evidence="4 5">
    <name type="scientific">Lactarius akahatsu</name>
    <dbReference type="NCBI Taxonomy" id="416441"/>
    <lineage>
        <taxon>Eukaryota</taxon>
        <taxon>Fungi</taxon>
        <taxon>Dikarya</taxon>
        <taxon>Basidiomycota</taxon>
        <taxon>Agaricomycotina</taxon>
        <taxon>Agaricomycetes</taxon>
        <taxon>Russulales</taxon>
        <taxon>Russulaceae</taxon>
        <taxon>Lactarius</taxon>
    </lineage>
</organism>
<dbReference type="PROSITE" id="PS50088">
    <property type="entry name" value="ANK_REPEAT"/>
    <property type="match status" value="4"/>
</dbReference>
<evidence type="ECO:0000256" key="1">
    <source>
        <dbReference type="ARBA" id="ARBA00022737"/>
    </source>
</evidence>
<dbReference type="InterPro" id="IPR056884">
    <property type="entry name" value="NPHP3-like_N"/>
</dbReference>
<feature type="domain" description="NACHT" evidence="3">
    <location>
        <begin position="68"/>
        <end position="220"/>
    </location>
</feature>
<dbReference type="Pfam" id="PF13637">
    <property type="entry name" value="Ank_4"/>
    <property type="match status" value="1"/>
</dbReference>
<dbReference type="PRINTS" id="PR01415">
    <property type="entry name" value="ANKYRIN"/>
</dbReference>
<proteinExistence type="predicted"/>
<dbReference type="Pfam" id="PF12796">
    <property type="entry name" value="Ank_2"/>
    <property type="match status" value="1"/>
</dbReference>
<dbReference type="PANTHER" id="PTHR10039:SF16">
    <property type="entry name" value="GPI INOSITOL-DEACYLASE"/>
    <property type="match status" value="1"/>
</dbReference>
<keyword evidence="1" id="KW-0677">Repeat</keyword>
<sequence length="724" mass="80993">MFVIDSSVSGRDVSYVLIGNQVRESLRRWVTPPDPSTNHNIACGIQHGGTAQWFFRGGIFGNWRSTGSLLWIYGKPGSGKSILCSAIIQDIQTLRKAGLASIAYFYFDFRDLDKQNRRNLLPSLLVQLSSQSGPRCDILHRLYLEHEEGSQAPSEAALIQCLKDMLTIPNQPPIYIILDALDECPNSRGIPTPREEVLTLVKDLVNLRLPHLHICVTSRPEFDIRATLGPLALHSVSLHDQSGQKKDIVDYVHSVVYSDSETMMKKWREGDKKMVVEALSEKADGMFRWVFCQLETLRQCLPQSVRRTLNELPESLDGTYERVMMEIKKANQVHAYRMLQCLTVAVRPLSVAELAELLAFNFDVAKDGIPELNSDWRWEDHEQAVLSTCSSLITVVPDEESPVVQFSHFSVKEFLMSDRLATSTGDISQYHISLENAHTVLAQASLGVLLRDPDVTNGADSAPLAGYAAEHWVSHARFENVASRVRDGMEQLFDPDRPYFEAWVMLHDADEYLEVPKIANTEPEPGAGPLYYAALCGFHELVEHLTLKYPQYTSARGGRRGTALHSASFAGHLQVVRSLLRRGVGVDVRSYVNDTPLRWASWMGHRDVVECLLDHGADVDLRDDYHNTPLTLAARGGHVDAVRVLLEHNADVHSHDQYGETPLHDAIWGANRIGADCHQIVLLLLEHGADVRAEDKNGRTPLQLALAHGKGELAQLLRSGRERA</sequence>
<dbReference type="PROSITE" id="PS50837">
    <property type="entry name" value="NACHT"/>
    <property type="match status" value="1"/>
</dbReference>
<dbReference type="SUPFAM" id="SSF52540">
    <property type="entry name" value="P-loop containing nucleoside triphosphate hydrolases"/>
    <property type="match status" value="1"/>
</dbReference>
<protein>
    <recommendedName>
        <fullName evidence="3">NACHT domain-containing protein</fullName>
    </recommendedName>
</protein>
<dbReference type="PANTHER" id="PTHR10039">
    <property type="entry name" value="AMELOGENIN"/>
    <property type="match status" value="1"/>
</dbReference>
<evidence type="ECO:0000313" key="4">
    <source>
        <dbReference type="EMBL" id="KAH8979087.1"/>
    </source>
</evidence>
<dbReference type="Pfam" id="PF24883">
    <property type="entry name" value="NPHP3_N"/>
    <property type="match status" value="1"/>
</dbReference>
<dbReference type="InterPro" id="IPR036770">
    <property type="entry name" value="Ankyrin_rpt-contain_sf"/>
</dbReference>
<feature type="repeat" description="ANK" evidence="2">
    <location>
        <begin position="592"/>
        <end position="624"/>
    </location>
</feature>
<dbReference type="SMART" id="SM00248">
    <property type="entry name" value="ANK"/>
    <property type="match status" value="6"/>
</dbReference>
<keyword evidence="2" id="KW-0040">ANK repeat</keyword>
<dbReference type="InterPro" id="IPR027417">
    <property type="entry name" value="P-loop_NTPase"/>
</dbReference>
<reference evidence="4" key="1">
    <citation type="submission" date="2022-01" db="EMBL/GenBank/DDBJ databases">
        <title>Comparative genomics reveals a dynamic genome evolution in the ectomycorrhizal milk-cap (Lactarius) mushrooms.</title>
        <authorList>
            <consortium name="DOE Joint Genome Institute"/>
            <person name="Lebreton A."/>
            <person name="Tang N."/>
            <person name="Kuo A."/>
            <person name="LaButti K."/>
            <person name="Drula E."/>
            <person name="Barry K."/>
            <person name="Clum A."/>
            <person name="Lipzen A."/>
            <person name="Mousain D."/>
            <person name="Ng V."/>
            <person name="Wang R."/>
            <person name="Wang X."/>
            <person name="Dai Y."/>
            <person name="Henrissat B."/>
            <person name="Grigoriev I.V."/>
            <person name="Guerin-Laguette A."/>
            <person name="Yu F."/>
            <person name="Martin F.M."/>
        </authorList>
    </citation>
    <scope>NUCLEOTIDE SEQUENCE</scope>
    <source>
        <strain evidence="4">QP</strain>
    </source>
</reference>
<comment type="caution">
    <text evidence="4">The sequence shown here is derived from an EMBL/GenBank/DDBJ whole genome shotgun (WGS) entry which is preliminary data.</text>
</comment>
<dbReference type="InterPro" id="IPR007111">
    <property type="entry name" value="NACHT_NTPase"/>
</dbReference>
<feature type="repeat" description="ANK" evidence="2">
    <location>
        <begin position="658"/>
        <end position="696"/>
    </location>
</feature>
<dbReference type="AlphaFoldDB" id="A0AAD4Q7T5"/>
<gene>
    <name evidence="4" type="ORF">EDB92DRAFT_2074137</name>
</gene>
<dbReference type="Gene3D" id="1.25.40.20">
    <property type="entry name" value="Ankyrin repeat-containing domain"/>
    <property type="match status" value="2"/>
</dbReference>
<evidence type="ECO:0000256" key="2">
    <source>
        <dbReference type="PROSITE-ProRule" id="PRU00023"/>
    </source>
</evidence>
<feature type="repeat" description="ANK" evidence="2">
    <location>
        <begin position="625"/>
        <end position="657"/>
    </location>
</feature>
<dbReference type="Pfam" id="PF22939">
    <property type="entry name" value="WHD_GPIID"/>
    <property type="match status" value="1"/>
</dbReference>
<evidence type="ECO:0000313" key="5">
    <source>
        <dbReference type="Proteomes" id="UP001201163"/>
    </source>
</evidence>
<dbReference type="Gene3D" id="3.40.50.300">
    <property type="entry name" value="P-loop containing nucleotide triphosphate hydrolases"/>
    <property type="match status" value="1"/>
</dbReference>
<accession>A0AAD4Q7T5</accession>
<feature type="repeat" description="ANK" evidence="2">
    <location>
        <begin position="559"/>
        <end position="591"/>
    </location>
</feature>
<dbReference type="PROSITE" id="PS50297">
    <property type="entry name" value="ANK_REP_REGION"/>
    <property type="match status" value="4"/>
</dbReference>
<evidence type="ECO:0000259" key="3">
    <source>
        <dbReference type="PROSITE" id="PS50837"/>
    </source>
</evidence>
<name>A0AAD4Q7T5_9AGAM</name>
<dbReference type="InterPro" id="IPR002110">
    <property type="entry name" value="Ankyrin_rpt"/>
</dbReference>
<dbReference type="Proteomes" id="UP001201163">
    <property type="component" value="Unassembled WGS sequence"/>
</dbReference>
<dbReference type="InterPro" id="IPR054471">
    <property type="entry name" value="GPIID_WHD"/>
</dbReference>
<dbReference type="EMBL" id="JAKELL010000186">
    <property type="protein sequence ID" value="KAH8979087.1"/>
    <property type="molecule type" value="Genomic_DNA"/>
</dbReference>